<feature type="compositionally biased region" description="Basic and acidic residues" evidence="8">
    <location>
        <begin position="547"/>
        <end position="560"/>
    </location>
</feature>
<evidence type="ECO:0000256" key="6">
    <source>
        <dbReference type="PROSITE-ProRule" id="PRU00339"/>
    </source>
</evidence>
<keyword evidence="1 5" id="KW-0853">WD repeat</keyword>
<feature type="repeat" description="WD" evidence="5">
    <location>
        <begin position="1152"/>
        <end position="1186"/>
    </location>
</feature>
<dbReference type="InterPro" id="IPR011009">
    <property type="entry name" value="Kinase-like_dom_sf"/>
</dbReference>
<dbReference type="PROSITE" id="PS00108">
    <property type="entry name" value="PROTEIN_KINASE_ST"/>
    <property type="match status" value="1"/>
</dbReference>
<dbReference type="SMART" id="SM00220">
    <property type="entry name" value="S_TKc"/>
    <property type="match status" value="1"/>
</dbReference>
<dbReference type="InterPro" id="IPR015943">
    <property type="entry name" value="WD40/YVTN_repeat-like_dom_sf"/>
</dbReference>
<dbReference type="PROSITE" id="PS50294">
    <property type="entry name" value="WD_REPEATS_REGION"/>
    <property type="match status" value="5"/>
</dbReference>
<dbReference type="GO" id="GO:0004672">
    <property type="term" value="F:protein kinase activity"/>
    <property type="evidence" value="ECO:0007669"/>
    <property type="project" value="InterPro"/>
</dbReference>
<dbReference type="SUPFAM" id="SSF48452">
    <property type="entry name" value="TPR-like"/>
    <property type="match status" value="1"/>
</dbReference>
<accession>A0A1D7YJS2</accession>
<dbReference type="InterPro" id="IPR011047">
    <property type="entry name" value="Quinoprotein_ADH-like_sf"/>
</dbReference>
<evidence type="ECO:0000313" key="11">
    <source>
        <dbReference type="Proteomes" id="UP000094960"/>
    </source>
</evidence>
<feature type="region of interest" description="Disordered" evidence="8">
    <location>
        <begin position="184"/>
        <end position="206"/>
    </location>
</feature>
<dbReference type="PROSITE" id="PS50011">
    <property type="entry name" value="PROTEIN_KINASE_DOM"/>
    <property type="match status" value="1"/>
</dbReference>
<dbReference type="InterPro" id="IPR008271">
    <property type="entry name" value="Ser/Thr_kinase_AS"/>
</dbReference>
<dbReference type="InterPro" id="IPR019775">
    <property type="entry name" value="WD40_repeat_CS"/>
</dbReference>
<dbReference type="Gene3D" id="2.130.10.10">
    <property type="entry name" value="YVTN repeat-like/Quinoprotein amine dehydrogenase"/>
    <property type="match status" value="4"/>
</dbReference>
<keyword evidence="3 7" id="KW-0547">Nucleotide-binding</keyword>
<protein>
    <recommendedName>
        <fullName evidence="9">Protein kinase domain-containing protein</fullName>
    </recommendedName>
</protein>
<dbReference type="PRINTS" id="PR00320">
    <property type="entry name" value="GPROTEINBRPT"/>
</dbReference>
<dbReference type="KEGG" id="spun:BFF78_36270"/>
<feature type="repeat" description="WD" evidence="5">
    <location>
        <begin position="663"/>
        <end position="704"/>
    </location>
</feature>
<dbReference type="PANTHER" id="PTHR19879:SF9">
    <property type="entry name" value="TRANSCRIPTION INITIATION FACTOR TFIID SUBUNIT 5"/>
    <property type="match status" value="1"/>
</dbReference>
<dbReference type="GO" id="GO:0005524">
    <property type="term" value="F:ATP binding"/>
    <property type="evidence" value="ECO:0007669"/>
    <property type="project" value="UniProtKB-UniRule"/>
</dbReference>
<feature type="repeat" description="WD" evidence="5">
    <location>
        <begin position="1110"/>
        <end position="1151"/>
    </location>
</feature>
<dbReference type="SMART" id="SM00028">
    <property type="entry name" value="TPR"/>
    <property type="match status" value="2"/>
</dbReference>
<evidence type="ECO:0000256" key="3">
    <source>
        <dbReference type="ARBA" id="ARBA00022741"/>
    </source>
</evidence>
<organism evidence="10 11">
    <name type="scientific">Streptomyces fodineus</name>
    <dbReference type="NCBI Taxonomy" id="1904616"/>
    <lineage>
        <taxon>Bacteria</taxon>
        <taxon>Bacillati</taxon>
        <taxon>Actinomycetota</taxon>
        <taxon>Actinomycetes</taxon>
        <taxon>Kitasatosporales</taxon>
        <taxon>Streptomycetaceae</taxon>
        <taxon>Streptomyces</taxon>
    </lineage>
</organism>
<feature type="repeat" description="WD" evidence="5">
    <location>
        <begin position="496"/>
        <end position="537"/>
    </location>
</feature>
<evidence type="ECO:0000256" key="7">
    <source>
        <dbReference type="PROSITE-ProRule" id="PRU10141"/>
    </source>
</evidence>
<feature type="repeat" description="TPR" evidence="6">
    <location>
        <begin position="319"/>
        <end position="352"/>
    </location>
</feature>
<dbReference type="SUPFAM" id="SSF50998">
    <property type="entry name" value="Quinoprotein alcohol dehydrogenase-like"/>
    <property type="match status" value="2"/>
</dbReference>
<dbReference type="AlphaFoldDB" id="A0A1D7YJS2"/>
<dbReference type="InterPro" id="IPR001680">
    <property type="entry name" value="WD40_rpt"/>
</dbReference>
<evidence type="ECO:0000256" key="8">
    <source>
        <dbReference type="SAM" id="MobiDB-lite"/>
    </source>
</evidence>
<proteinExistence type="predicted"/>
<dbReference type="SUPFAM" id="SSF56112">
    <property type="entry name" value="Protein kinase-like (PK-like)"/>
    <property type="match status" value="1"/>
</dbReference>
<dbReference type="Pfam" id="PF00400">
    <property type="entry name" value="WD40"/>
    <property type="match status" value="8"/>
</dbReference>
<feature type="domain" description="Protein kinase" evidence="9">
    <location>
        <begin position="24"/>
        <end position="296"/>
    </location>
</feature>
<reference evidence="11" key="1">
    <citation type="submission" date="2016-09" db="EMBL/GenBank/DDBJ databases">
        <title>Streptomyces puniciscabiei strain:TW1S1 Genome sequencing and assembly.</title>
        <authorList>
            <person name="Kim M.-K."/>
            <person name="Kim S.B."/>
        </authorList>
    </citation>
    <scope>NUCLEOTIDE SEQUENCE [LARGE SCALE GENOMIC DNA]</scope>
    <source>
        <strain evidence="11">TW1S1</strain>
    </source>
</reference>
<dbReference type="InterPro" id="IPR000719">
    <property type="entry name" value="Prot_kinase_dom"/>
</dbReference>
<dbReference type="PROSITE" id="PS00678">
    <property type="entry name" value="WD_REPEATS_1"/>
    <property type="match status" value="5"/>
</dbReference>
<dbReference type="PROSITE" id="PS50082">
    <property type="entry name" value="WD_REPEATS_2"/>
    <property type="match status" value="7"/>
</dbReference>
<keyword evidence="2" id="KW-0677">Repeat</keyword>
<keyword evidence="4 7" id="KW-0067">ATP-binding</keyword>
<dbReference type="InterPro" id="IPR020472">
    <property type="entry name" value="WD40_PAC1"/>
</dbReference>
<dbReference type="InterPro" id="IPR019734">
    <property type="entry name" value="TPR_rpt"/>
</dbReference>
<evidence type="ECO:0000256" key="1">
    <source>
        <dbReference type="ARBA" id="ARBA00022574"/>
    </source>
</evidence>
<feature type="repeat" description="WD" evidence="5">
    <location>
        <begin position="748"/>
        <end position="781"/>
    </location>
</feature>
<dbReference type="CDD" id="cd00200">
    <property type="entry name" value="WD40"/>
    <property type="match status" value="2"/>
</dbReference>
<dbReference type="Gene3D" id="3.30.200.20">
    <property type="entry name" value="Phosphorylase Kinase, domain 1"/>
    <property type="match status" value="1"/>
</dbReference>
<dbReference type="EMBL" id="CP017248">
    <property type="protein sequence ID" value="AOR35801.1"/>
    <property type="molecule type" value="Genomic_DNA"/>
</dbReference>
<keyword evidence="6" id="KW-0802">TPR repeat</keyword>
<gene>
    <name evidence="10" type="ORF">BFF78_36270</name>
</gene>
<evidence type="ECO:0000313" key="10">
    <source>
        <dbReference type="EMBL" id="AOR35801.1"/>
    </source>
</evidence>
<sequence length="1196" mass="130991">MEVSYDDGAVPSVWSVGDVIDDRYQVTEVLGRGSMGVVYRVRHLGWDTDLAVKSPRPALFRSAAARELFVIEAETWVSLGLHPNVCGCHYVRTLGGIPRVFAEYVPGGSLRDWIVDRRLYRGDRQRVLARILDVAVQMAWGLEHAHRQGLVHQDVKPGNVLLDSSGTAKITDFGLALARKVAGTLDPDSPPDASTLQPGGGGMTLAYASPEQVENRPLGRRTDIFSFAVSVLEMFTGAVTWDAGPTAGAVLADCRASSTEGQPAMPSGLADLLASCLQEEPALRPARMTAVGAALLSIYEDLVGRPYPRPAPEPADFLADEFNNRALSLFDLGRPVEAEQAFTEALRADPQHLTATYNAGLLRWRRGHLTDEELLTAIAGPRDDLGDPWQIRHLSALVHMERGDVAAARKLLQELARERPDDPDLLHAANTSLSDEIPDAQCFRNVRIPWQTYPSDSIPTGHDIRLTPDGRLALTGSADHSVRLWDIHTGVQLKSLQGHTNRVDSVDISADGRYAISTGWDETVRFWDLAVGKQMRSVPITPWADSKGPEQEREADRQNELAKAAGRPHYTHVTRLDPGAIAESAVRLNRDGSVALWGEADGRIQVWDFPQDRHLLTLDGHSGGQKVEVSPLGQWALSGNGTVLQAPVLQLWDLTTGDCVWRLDNYEGGVTGIWFGPRGDMAAVLGDDHVIRVWDLAQRRCVHTLALPRDLEVRSVALSLDSRFLLVGSWYGKVTWWDLQHNRCLRTFVGHQDRVSALLLTTDNQYGVSASLDNTTRVWRLPGRFEAPAQVSRPRQHGQLVWIDERMEALVTQAEAAQDAGRVGEAIDLLVQARALPGCERAPRALTAWRTLGAQATRTGLSAAWPAKTLKAATATSLERIFPGARSRTYTSVATPVDLTADARLGVLGDNYHQVQIWNLAQGRRERVIDPGLRALTRLRLTPDGRRMVVAGQGAAIKTFSVESGECLDTLHFRSAHPVAFSADARLALVVDRAAASMLLWDLEERRELQALPSPGRIVTALWLASDGRRAVSASGDNLIRLWDLTSGQCLLTIPTQSETVSRACLSSDGRFLVAGSAPELSRVPSPDLARRMARIRMWDAVSGDCVRVFDPQPQYLSDLRLSDDGRFVVSSGVDSAVRVWDAATGRCIRNLDGHQSGTAGLAITPDANFAFTADGDQTLRLWELDWDLKAPRLSG</sequence>
<name>A0A1D7YJS2_9ACTN</name>
<evidence type="ECO:0000256" key="4">
    <source>
        <dbReference type="ARBA" id="ARBA00022840"/>
    </source>
</evidence>
<feature type="repeat" description="WD" evidence="5">
    <location>
        <begin position="1012"/>
        <end position="1053"/>
    </location>
</feature>
<dbReference type="Pfam" id="PF00069">
    <property type="entry name" value="Pkinase"/>
    <property type="match status" value="1"/>
</dbReference>
<dbReference type="CDD" id="cd14014">
    <property type="entry name" value="STKc_PknB_like"/>
    <property type="match status" value="1"/>
</dbReference>
<evidence type="ECO:0000256" key="2">
    <source>
        <dbReference type="ARBA" id="ARBA00022737"/>
    </source>
</evidence>
<feature type="region of interest" description="Disordered" evidence="8">
    <location>
        <begin position="540"/>
        <end position="569"/>
    </location>
</feature>
<evidence type="ECO:0000259" key="9">
    <source>
        <dbReference type="PROSITE" id="PS50011"/>
    </source>
</evidence>
<dbReference type="InterPro" id="IPR011990">
    <property type="entry name" value="TPR-like_helical_dom_sf"/>
</dbReference>
<dbReference type="PANTHER" id="PTHR19879">
    <property type="entry name" value="TRANSCRIPTION INITIATION FACTOR TFIID"/>
    <property type="match status" value="1"/>
</dbReference>
<dbReference type="PROSITE" id="PS50005">
    <property type="entry name" value="TPR"/>
    <property type="match status" value="1"/>
</dbReference>
<dbReference type="SMART" id="SM00320">
    <property type="entry name" value="WD40"/>
    <property type="match status" value="11"/>
</dbReference>
<dbReference type="Proteomes" id="UP000094960">
    <property type="component" value="Chromosome"/>
</dbReference>
<dbReference type="Gene3D" id="1.10.510.10">
    <property type="entry name" value="Transferase(Phosphotransferase) domain 1"/>
    <property type="match status" value="1"/>
</dbReference>
<dbReference type="Pfam" id="PF13432">
    <property type="entry name" value="TPR_16"/>
    <property type="match status" value="1"/>
</dbReference>
<feature type="repeat" description="WD" evidence="5">
    <location>
        <begin position="464"/>
        <end position="495"/>
    </location>
</feature>
<keyword evidence="11" id="KW-1185">Reference proteome</keyword>
<evidence type="ECO:0000256" key="5">
    <source>
        <dbReference type="PROSITE-ProRule" id="PRU00221"/>
    </source>
</evidence>
<dbReference type="RefSeq" id="WP_069782316.1">
    <property type="nucleotide sequence ID" value="NZ_CP017248.1"/>
</dbReference>
<dbReference type="PROSITE" id="PS00107">
    <property type="entry name" value="PROTEIN_KINASE_ATP"/>
    <property type="match status" value="1"/>
</dbReference>
<dbReference type="InterPro" id="IPR017441">
    <property type="entry name" value="Protein_kinase_ATP_BS"/>
</dbReference>
<feature type="binding site" evidence="7">
    <location>
        <position position="53"/>
    </location>
    <ligand>
        <name>ATP</name>
        <dbReference type="ChEBI" id="CHEBI:30616"/>
    </ligand>
</feature>
<dbReference type="Gene3D" id="1.25.40.10">
    <property type="entry name" value="Tetratricopeptide repeat domain"/>
    <property type="match status" value="1"/>
</dbReference>